<name>A0A061J2I8_TRYRA</name>
<organism evidence="3 4">
    <name type="scientific">Trypanosoma rangeli SC58</name>
    <dbReference type="NCBI Taxonomy" id="429131"/>
    <lineage>
        <taxon>Eukaryota</taxon>
        <taxon>Discoba</taxon>
        <taxon>Euglenozoa</taxon>
        <taxon>Kinetoplastea</taxon>
        <taxon>Metakinetoplastina</taxon>
        <taxon>Trypanosomatida</taxon>
        <taxon>Trypanosomatidae</taxon>
        <taxon>Trypanosoma</taxon>
        <taxon>Herpetosoma</taxon>
    </lineage>
</organism>
<dbReference type="Pfam" id="PF14311">
    <property type="entry name" value="DUF4379"/>
    <property type="match status" value="3"/>
</dbReference>
<protein>
    <recommendedName>
        <fullName evidence="2">Treble clef zinc finger domain-containing protein</fullName>
    </recommendedName>
</protein>
<reference evidence="3 4" key="1">
    <citation type="submission" date="2013-07" db="EMBL/GenBank/DDBJ databases">
        <authorList>
            <person name="Stoco P.H."/>
            <person name="Wagner G."/>
            <person name="Gerber A."/>
            <person name="Zaha A."/>
            <person name="Thompson C."/>
            <person name="Bartholomeu D.C."/>
            <person name="Luckemeyer D.D."/>
            <person name="Bahia D."/>
            <person name="Loreto E."/>
            <person name="Prestes E.B."/>
            <person name="Lima F.M."/>
            <person name="Rodrigues-Luiz G."/>
            <person name="Vallejo G.A."/>
            <person name="Filho J.F."/>
            <person name="Monteiro K.M."/>
            <person name="Tyler K.M."/>
            <person name="de Almeida L.G."/>
            <person name="Ortiz M.F."/>
            <person name="Siervo M.A."/>
            <person name="de Moraes M.H."/>
            <person name="Cunha O.L."/>
            <person name="Mendonca-Neto R."/>
            <person name="Silva R."/>
            <person name="Teixeira S.M."/>
            <person name="Murta S.M."/>
            <person name="Sincero T.C."/>
            <person name="Mendes T.A."/>
            <person name="Urmenyi T.P."/>
            <person name="Silva V.G."/>
            <person name="da Rocha W.D."/>
            <person name="Andersson B."/>
            <person name="Romanha A.J."/>
            <person name="Steindel M."/>
            <person name="de Vasconcelos A.T."/>
            <person name="Grisard E.C."/>
        </authorList>
    </citation>
    <scope>NUCLEOTIDE SEQUENCE [LARGE SCALE GENOMIC DNA]</scope>
    <source>
        <strain evidence="3 4">SC58</strain>
    </source>
</reference>
<feature type="region of interest" description="Disordered" evidence="1">
    <location>
        <begin position="69"/>
        <end position="108"/>
    </location>
</feature>
<comment type="caution">
    <text evidence="3">The sequence shown here is derived from an EMBL/GenBank/DDBJ whole genome shotgun (WGS) entry which is preliminary data.</text>
</comment>
<dbReference type="InterPro" id="IPR025487">
    <property type="entry name" value="DUF4379"/>
</dbReference>
<sequence length="450" mass="50133">MRRVVSRWAFASSAFTSTAAPQTRSRRSLLGTSNGTMLSHMGVALSTTLRCSSSTAAYPVAAKKTGRGWKKATASEDGVAVASTTGKRGTRKRSSRAKSAEVALEVGEDDELDQRAMFDADGVDEATDGDRVMWEEEQQKLHDFNKDEDAEITFSRQQHPRTRQRQSSSRSAPNDDALDDDDEVGEDDKGTSGGASTVEDLVPILDEESRFLKDRFPDLAAEYDTEANQIPLDKVVFDGAQVASWKCVECGFKWKSGIFVRTCLRTKCPQCEKERNPCLDGRFVQLWDHSLNDPCIDPKAVVASSNKSAFWRCPSCGTSFQARIKDMVADKAKCPSCSLLNLHADFSKDENGLLQEWHPLKNGDLQPSQVKPTDHTKLWWLCMACGHEWEATLAARLTRSRRTKGKSVPFAMVRGRIEFIITLCSQTTIQKSVMDSIYTRYTMLSPDDRI</sequence>
<dbReference type="PANTHER" id="PTHR37317">
    <property type="entry name" value="BLR8090 PROTEIN"/>
    <property type="match status" value="1"/>
</dbReference>
<gene>
    <name evidence="3" type="ORF">TRSC58_02649</name>
</gene>
<feature type="domain" description="Treble clef zinc finger" evidence="2">
    <location>
        <begin position="353"/>
        <end position="400"/>
    </location>
</feature>
<feature type="compositionally biased region" description="Acidic residues" evidence="1">
    <location>
        <begin position="176"/>
        <end position="186"/>
    </location>
</feature>
<evidence type="ECO:0000313" key="3">
    <source>
        <dbReference type="EMBL" id="ESL09628.1"/>
    </source>
</evidence>
<feature type="region of interest" description="Disordered" evidence="1">
    <location>
        <begin position="142"/>
        <end position="200"/>
    </location>
</feature>
<evidence type="ECO:0000256" key="1">
    <source>
        <dbReference type="SAM" id="MobiDB-lite"/>
    </source>
</evidence>
<dbReference type="PANTHER" id="PTHR37317:SF6">
    <property type="entry name" value="ZINC-RIBBON DOMAIN-CONTAINING PROTEIN-RELATED"/>
    <property type="match status" value="1"/>
</dbReference>
<accession>A0A061J2I8</accession>
<evidence type="ECO:0000313" key="4">
    <source>
        <dbReference type="Proteomes" id="UP000031737"/>
    </source>
</evidence>
<proteinExistence type="predicted"/>
<feature type="domain" description="Treble clef zinc finger" evidence="2">
    <location>
        <begin position="219"/>
        <end position="273"/>
    </location>
</feature>
<keyword evidence="4" id="KW-1185">Reference proteome</keyword>
<dbReference type="EMBL" id="AUPL01002649">
    <property type="protein sequence ID" value="ESL09628.1"/>
    <property type="molecule type" value="Genomic_DNA"/>
</dbReference>
<evidence type="ECO:0000259" key="2">
    <source>
        <dbReference type="Pfam" id="PF14311"/>
    </source>
</evidence>
<dbReference type="Proteomes" id="UP000031737">
    <property type="component" value="Unassembled WGS sequence"/>
</dbReference>
<feature type="domain" description="Treble clef zinc finger" evidence="2">
    <location>
        <begin position="284"/>
        <end position="338"/>
    </location>
</feature>
<dbReference type="OrthoDB" id="248294at2759"/>
<dbReference type="AlphaFoldDB" id="A0A061J2I8"/>
<dbReference type="VEuPathDB" id="TriTrypDB:TRSC58_02649"/>